<feature type="compositionally biased region" description="Basic and acidic residues" evidence="1">
    <location>
        <begin position="128"/>
        <end position="146"/>
    </location>
</feature>
<name>A0A2T0WLR1_9BACT</name>
<protein>
    <recommendedName>
        <fullName evidence="4">RHS repeat-associated protein</fullName>
    </recommendedName>
</protein>
<dbReference type="Proteomes" id="UP000238157">
    <property type="component" value="Unassembled WGS sequence"/>
</dbReference>
<evidence type="ECO:0000313" key="2">
    <source>
        <dbReference type="EMBL" id="PRY87643.1"/>
    </source>
</evidence>
<accession>A0A2T0WLR1</accession>
<proteinExistence type="predicted"/>
<dbReference type="EMBL" id="PVTR01000006">
    <property type="protein sequence ID" value="PRY87643.1"/>
    <property type="molecule type" value="Genomic_DNA"/>
</dbReference>
<evidence type="ECO:0000313" key="3">
    <source>
        <dbReference type="Proteomes" id="UP000238157"/>
    </source>
</evidence>
<keyword evidence="3" id="KW-1185">Reference proteome</keyword>
<comment type="caution">
    <text evidence="2">The sequence shown here is derived from an EMBL/GenBank/DDBJ whole genome shotgun (WGS) entry which is preliminary data.</text>
</comment>
<organism evidence="2 3">
    <name type="scientific">Mongoliibacter ruber</name>
    <dbReference type="NCBI Taxonomy" id="1750599"/>
    <lineage>
        <taxon>Bacteria</taxon>
        <taxon>Pseudomonadati</taxon>
        <taxon>Bacteroidota</taxon>
        <taxon>Cytophagia</taxon>
        <taxon>Cytophagales</taxon>
        <taxon>Cyclobacteriaceae</taxon>
        <taxon>Mongoliibacter</taxon>
    </lineage>
</organism>
<gene>
    <name evidence="2" type="ORF">CLW00_106270</name>
</gene>
<dbReference type="Gene3D" id="2.180.10.10">
    <property type="entry name" value="RHS repeat-associated core"/>
    <property type="match status" value="1"/>
</dbReference>
<feature type="region of interest" description="Disordered" evidence="1">
    <location>
        <begin position="128"/>
        <end position="147"/>
    </location>
</feature>
<sequence length="262" mass="30294">MTLQFQFLRITFSYGRSLSSLVIRSRWNVVDPMAELAPGWTPYRYGFNNPVKFIDPDGMFEYVTGGYGEQIEMSQVWSHTEDVGYRSDIEGSSGTGKSNAKIVVERANNIYNELKEEGARRAKIKAECCQDDKKKRDSKHPSEIARSENGGYGYMGVSKNVGSVTWYQMSDKRGKPFWVDKDWNSKNKSFNFWDTHMGHDLQEGFPLLKDENKRKQIGVAAISIFETFFLEKAIRWPILIPIYIPEEFYREFGNNSQNNLQL</sequence>
<evidence type="ECO:0008006" key="4">
    <source>
        <dbReference type="Google" id="ProtNLM"/>
    </source>
</evidence>
<reference evidence="2 3" key="1">
    <citation type="submission" date="2018-03" db="EMBL/GenBank/DDBJ databases">
        <title>Genomic Encyclopedia of Archaeal and Bacterial Type Strains, Phase II (KMG-II): from individual species to whole genera.</title>
        <authorList>
            <person name="Goeker M."/>
        </authorList>
    </citation>
    <scope>NUCLEOTIDE SEQUENCE [LARGE SCALE GENOMIC DNA]</scope>
    <source>
        <strain evidence="2 3">DSM 27929</strain>
    </source>
</reference>
<dbReference type="AlphaFoldDB" id="A0A2T0WLR1"/>
<evidence type="ECO:0000256" key="1">
    <source>
        <dbReference type="SAM" id="MobiDB-lite"/>
    </source>
</evidence>